<keyword evidence="4" id="KW-1185">Reference proteome</keyword>
<dbReference type="EMBL" id="DS139446">
    <property type="protein sequence ID" value="EAX69031.1"/>
    <property type="molecule type" value="Genomic_DNA"/>
</dbReference>
<dbReference type="EMBL" id="DS134551">
    <property type="protein sequence ID" value="EAX71222.1"/>
    <property type="molecule type" value="Genomic_DNA"/>
</dbReference>
<reference evidence="3" key="2">
    <citation type="journal article" date="2007" name="Science">
        <title>Draft genome sequence of the sexually transmitted pathogen Trichomonas vaginalis.</title>
        <authorList>
            <person name="Carlton J.M."/>
            <person name="Hirt R.P."/>
            <person name="Silva J.C."/>
            <person name="Delcher A.L."/>
            <person name="Schatz M."/>
            <person name="Zhao Q."/>
            <person name="Wortman J.R."/>
            <person name="Bidwell S.L."/>
            <person name="Alsmark U.C.M."/>
            <person name="Besteiro S."/>
            <person name="Sicheritz-Ponten T."/>
            <person name="Noel C.J."/>
            <person name="Dacks J.B."/>
            <person name="Foster P.G."/>
            <person name="Simillion C."/>
            <person name="Van de Peer Y."/>
            <person name="Miranda-Saavedra D."/>
            <person name="Barton G.J."/>
            <person name="Westrop G.D."/>
            <person name="Mueller S."/>
            <person name="Dessi D."/>
            <person name="Fiori P.L."/>
            <person name="Ren Q."/>
            <person name="Paulsen I."/>
            <person name="Zhang H."/>
            <person name="Bastida-Corcuera F.D."/>
            <person name="Simoes-Barbosa A."/>
            <person name="Brown M.T."/>
            <person name="Hayes R.D."/>
            <person name="Mukherjee M."/>
            <person name="Okumura C.Y."/>
            <person name="Schneider R."/>
            <person name="Smith A.J."/>
            <person name="Vanacova S."/>
            <person name="Villalvazo M."/>
            <person name="Haas B.J."/>
            <person name="Pertea M."/>
            <person name="Feldblyum T.V."/>
            <person name="Utterback T.R."/>
            <person name="Shu C.L."/>
            <person name="Osoegawa K."/>
            <person name="de Jong P.J."/>
            <person name="Hrdy I."/>
            <person name="Horvathova L."/>
            <person name="Zubacova Z."/>
            <person name="Dolezal P."/>
            <person name="Malik S.B."/>
            <person name="Logsdon J.M. Jr."/>
            <person name="Henze K."/>
            <person name="Gupta A."/>
            <person name="Wang C.C."/>
            <person name="Dunne R.L."/>
            <person name="Upcroft J.A."/>
            <person name="Upcroft P."/>
            <person name="White O."/>
            <person name="Salzberg S.L."/>
            <person name="Tang P."/>
            <person name="Chiu C.-H."/>
            <person name="Lee Y.-S."/>
            <person name="Embley T.M."/>
            <person name="Coombs G.H."/>
            <person name="Mottram J.C."/>
            <person name="Tachezy J."/>
            <person name="Fraser-Liggett C.M."/>
            <person name="Johnson P.J."/>
        </authorList>
    </citation>
    <scope>NUCLEOTIDE SEQUENCE [LARGE SCALE GENOMIC DNA]</scope>
    <source>
        <strain evidence="3">G3</strain>
    </source>
</reference>
<name>A2HH96_TRIV3</name>
<protein>
    <submittedName>
        <fullName evidence="3">Uncharacterized protein</fullName>
    </submittedName>
</protein>
<gene>
    <name evidence="3" type="ORF">TVAG_545080</name>
    <name evidence="1" type="ORF">TVAG_546410</name>
    <name evidence="2" type="ORF">TVAG_607060</name>
</gene>
<dbReference type="AlphaFoldDB" id="A2HH96"/>
<dbReference type="VEuPathDB" id="TrichDB:TVAGG3_0033540"/>
<dbReference type="VEuPathDB" id="TrichDB:TVAG_RG_DS114427_3"/>
<sequence>MTTQKYNHNILGIINRFCRTIRTMLHMKLNLKEGDKTPPFTADTMRQIINDYNTEYHSSTQQKPDDFTEKDNEEYIKKQRLKEEYVRKNNLYNLRPGQKVQVIVEPRTWGKGNQQRRHLDPSYYTVDSVDTSAYLLRAKDGSVARYPRYQIWTKIEHGLKQGETLDQGRHGAVKSIDGHELVGNDVKYDVTFENENTGKVTGRGMREGNPNRLSQMEVQYWRKNINEGHVKDMPSFLEKYRGFRV</sequence>
<evidence type="ECO:0000313" key="1">
    <source>
        <dbReference type="EMBL" id="EAX64288.1"/>
    </source>
</evidence>
<accession>A2HH96</accession>
<evidence type="ECO:0000313" key="4">
    <source>
        <dbReference type="Proteomes" id="UP000001542"/>
    </source>
</evidence>
<dbReference type="EMBL" id="DS152063">
    <property type="protein sequence ID" value="EAX64288.1"/>
    <property type="molecule type" value="Genomic_DNA"/>
</dbReference>
<evidence type="ECO:0000313" key="2">
    <source>
        <dbReference type="EMBL" id="EAX69031.1"/>
    </source>
</evidence>
<dbReference type="Proteomes" id="UP000001542">
    <property type="component" value="Unassembled WGS sequence"/>
</dbReference>
<organism evidence="3 4">
    <name type="scientific">Trichomonas vaginalis (strain ATCC PRA-98 / G3)</name>
    <dbReference type="NCBI Taxonomy" id="412133"/>
    <lineage>
        <taxon>Eukaryota</taxon>
        <taxon>Metamonada</taxon>
        <taxon>Parabasalia</taxon>
        <taxon>Trichomonadida</taxon>
        <taxon>Trichomonadidae</taxon>
        <taxon>Trichomonas</taxon>
    </lineage>
</organism>
<reference evidence="3" key="1">
    <citation type="submission" date="2006-10" db="EMBL/GenBank/DDBJ databases">
        <authorList>
            <person name="Amadeo P."/>
            <person name="Zhao Q."/>
            <person name="Wortman J."/>
            <person name="Fraser-Liggett C."/>
            <person name="Carlton J."/>
        </authorList>
    </citation>
    <scope>NUCLEOTIDE SEQUENCE</scope>
    <source>
        <strain evidence="3">G3</strain>
    </source>
</reference>
<proteinExistence type="predicted"/>
<evidence type="ECO:0000313" key="3">
    <source>
        <dbReference type="EMBL" id="EAX71222.1"/>
    </source>
</evidence>